<accession>A0A0U5D0W8</accession>
<dbReference type="InterPro" id="IPR036890">
    <property type="entry name" value="HATPase_C_sf"/>
</dbReference>
<feature type="compositionally biased region" description="Basic and acidic residues" evidence="1">
    <location>
        <begin position="16"/>
        <end position="25"/>
    </location>
</feature>
<dbReference type="Gene3D" id="3.30.565.10">
    <property type="entry name" value="Histidine kinase-like ATPase, C-terminal domain"/>
    <property type="match status" value="1"/>
</dbReference>
<feature type="region of interest" description="Disordered" evidence="1">
    <location>
        <begin position="1"/>
        <end position="39"/>
    </location>
</feature>
<evidence type="ECO:0000313" key="2">
    <source>
        <dbReference type="EMBL" id="CQH61653.1"/>
    </source>
</evidence>
<dbReference type="STRING" id="1407499.HHUB_3511"/>
<feature type="compositionally biased region" description="Acidic residues" evidence="1">
    <location>
        <begin position="1"/>
        <end position="10"/>
    </location>
</feature>
<dbReference type="SUPFAM" id="SSF55874">
    <property type="entry name" value="ATPase domain of HSP90 chaperone/DNA topoisomerase II/histidine kinase"/>
    <property type="match status" value="1"/>
</dbReference>
<dbReference type="EMBL" id="LN831302">
    <property type="protein sequence ID" value="CQH61653.1"/>
    <property type="molecule type" value="Genomic_DNA"/>
</dbReference>
<dbReference type="Proteomes" id="UP000066737">
    <property type="component" value="Chromosome I"/>
</dbReference>
<proteinExistence type="predicted"/>
<name>A0A0U5D0W8_9EURY</name>
<protein>
    <submittedName>
        <fullName evidence="2">Uncharacterized protein</fullName>
    </submittedName>
</protein>
<evidence type="ECO:0000256" key="1">
    <source>
        <dbReference type="SAM" id="MobiDB-lite"/>
    </source>
</evidence>
<gene>
    <name evidence="2" type="ORF">HHUB_3511</name>
</gene>
<feature type="compositionally biased region" description="Basic and acidic residues" evidence="1">
    <location>
        <begin position="539"/>
        <end position="548"/>
    </location>
</feature>
<sequence>MTEEQLDLEAGDSASNDEKDARSPEFADDAEIDREVPVERENTLKRVREDYDRPWMGSIAEAIQNGGDAFGTHREMGVLEEDSTLEIEISIDTKNATYTYEDNAGGMTKEILEDNLVGIDTPNESKQTGTKAGAYGRGFYVIAMCGEDKTYVESRQGSEHHALTITPEGKYSRAKTPAASRSQLPDDVQGTYIHVTGVRENDLEKLSDWDEVEDVLIRKFTFLLLRDDVSVKYTIDGETHIPSPPDVKAARESDELLHLGKLPKFTAEGDEYQVKNLVVVGTESLDDLPWSGVAMLKGDIDGDPFMCVNDYKPHRIPSLRQPAKMIGWCDVRELCPDLENNSHTNFRGFESDTGIKEELRKLHDEHFKKGRTTEESEELASNITDELNDLLTDIDDFSSYRSFGSGVEVDEGEGDEDEGETKTGNDIDILRCQAGDRDFEPGETIPLSVTVKNPKDPESEKYEIYDIEISCPDNDVHREFTPKKVHVGENQTETFDIERIRPSEEGIYAFSASVRSRPDVIGLGEEEEQEELDRSKIYIRVGDPERSTKTSNGPVDEGEEKGGDDGDGKASIVHAVTFFPDEEENWKALTSENEDGFEVTINTTRPEWQRALAIVDNDDLRDEIQLKLGVEWGAEELILERNFDMIEELLDDDITIDGERAADVLRQELTDRAELLADLEAKIEQRHNIEYSN</sequence>
<feature type="region of interest" description="Disordered" evidence="1">
    <location>
        <begin position="539"/>
        <end position="570"/>
    </location>
</feature>
<evidence type="ECO:0000313" key="3">
    <source>
        <dbReference type="Proteomes" id="UP000066737"/>
    </source>
</evidence>
<organism evidence="2 3">
    <name type="scientific">Halobacterium hubeiense</name>
    <dbReference type="NCBI Taxonomy" id="1407499"/>
    <lineage>
        <taxon>Archaea</taxon>
        <taxon>Methanobacteriati</taxon>
        <taxon>Methanobacteriota</taxon>
        <taxon>Stenosarchaea group</taxon>
        <taxon>Halobacteria</taxon>
        <taxon>Halobacteriales</taxon>
        <taxon>Halobacteriaceae</taxon>
        <taxon>Halobacterium</taxon>
    </lineage>
</organism>
<dbReference type="GeneID" id="26660115"/>
<keyword evidence="3" id="KW-1185">Reference proteome</keyword>
<reference evidence="3" key="1">
    <citation type="journal article" date="2016" name="Environ. Microbiol.">
        <title>The complete genome of a viable archaeum isolated from 123-million-year-old rock salt.</title>
        <authorList>
            <person name="Jaakkola S.T."/>
            <person name="Pfeiffer F."/>
            <person name="Ravantti J.J."/>
            <person name="Guo Q."/>
            <person name="Liu Y."/>
            <person name="Chen X."/>
            <person name="Ma H."/>
            <person name="Yang C."/>
            <person name="Oksanen H.M."/>
            <person name="Bamford D.H."/>
        </authorList>
    </citation>
    <scope>NUCLEOTIDE SEQUENCE</scope>
    <source>
        <strain evidence="3">JI20-1</strain>
    </source>
</reference>
<dbReference type="OrthoDB" id="351122at2157"/>
<dbReference type="KEGG" id="hhb:Hhub_3511"/>
<dbReference type="AlphaFoldDB" id="A0A0U5D0W8"/>
<dbReference type="RefSeq" id="WP_059057842.1">
    <property type="nucleotide sequence ID" value="NZ_LN831302.1"/>
</dbReference>